<accession>A0A1G6X380</accession>
<keyword evidence="3" id="KW-1185">Reference proteome</keyword>
<proteinExistence type="predicted"/>
<dbReference type="EMBL" id="FNAI01000002">
    <property type="protein sequence ID" value="SDD72581.1"/>
    <property type="molecule type" value="Genomic_DNA"/>
</dbReference>
<dbReference type="OrthoDB" id="9809364at2"/>
<dbReference type="STRING" id="1391627.SAMN05216464_102387"/>
<evidence type="ECO:0000313" key="2">
    <source>
        <dbReference type="EMBL" id="SDD72581.1"/>
    </source>
</evidence>
<protein>
    <submittedName>
        <fullName evidence="2">WD40-like Beta Propeller Repeat</fullName>
    </submittedName>
</protein>
<dbReference type="InterPro" id="IPR011042">
    <property type="entry name" value="6-blade_b-propeller_TolB-like"/>
</dbReference>
<dbReference type="Proteomes" id="UP000199072">
    <property type="component" value="Unassembled WGS sequence"/>
</dbReference>
<keyword evidence="1" id="KW-0732">Signal</keyword>
<reference evidence="2 3" key="1">
    <citation type="submission" date="2016-10" db="EMBL/GenBank/DDBJ databases">
        <authorList>
            <person name="de Groot N.N."/>
        </authorList>
    </citation>
    <scope>NUCLEOTIDE SEQUENCE [LARGE SCALE GENOMIC DNA]</scope>
    <source>
        <strain evidence="2 3">47C3B</strain>
    </source>
</reference>
<evidence type="ECO:0000256" key="1">
    <source>
        <dbReference type="SAM" id="SignalP"/>
    </source>
</evidence>
<gene>
    <name evidence="2" type="ORF">SAMN05216464_102387</name>
</gene>
<dbReference type="AlphaFoldDB" id="A0A1G6X380"/>
<dbReference type="InterPro" id="IPR011659">
    <property type="entry name" value="WD40"/>
</dbReference>
<evidence type="ECO:0000313" key="3">
    <source>
        <dbReference type="Proteomes" id="UP000199072"/>
    </source>
</evidence>
<sequence length="320" mass="36386">MTRKLFAIFLFTLITGNALAQVTYPDVRLPADTPRLFATGILSDGLSNRDFTISPKGDELFFTLQQPRFVSSTILHMIKNNGKWSKPQVAPFSGKYRDLEATFSPDGQTIYFSSDRPLKDTGAKKDFDIWRIKRATDGTWGKPENLGTTVNSSKNEFYPSITRSGNLYFTVEAAYGKGSEDIVVCKPTDTGHTKPISLPEDINTKYDEFNAFVDPDEQFILFTSYGRPDDLGGGDLYISRKDNAGNWLPVKHLPAPINTPYLDYCPFVSWDKKYLVFTSNRLNKELANRKTKTYQQLQQILNSPGNGWDDIYWVKFDTKW</sequence>
<dbReference type="RefSeq" id="WP_091146292.1">
    <property type="nucleotide sequence ID" value="NZ_FNAI01000002.1"/>
</dbReference>
<dbReference type="SUPFAM" id="SSF82171">
    <property type="entry name" value="DPP6 N-terminal domain-like"/>
    <property type="match status" value="1"/>
</dbReference>
<dbReference type="Gene3D" id="2.120.10.30">
    <property type="entry name" value="TolB, C-terminal domain"/>
    <property type="match status" value="1"/>
</dbReference>
<organism evidence="2 3">
    <name type="scientific">Mucilaginibacter pineti</name>
    <dbReference type="NCBI Taxonomy" id="1391627"/>
    <lineage>
        <taxon>Bacteria</taxon>
        <taxon>Pseudomonadati</taxon>
        <taxon>Bacteroidota</taxon>
        <taxon>Sphingobacteriia</taxon>
        <taxon>Sphingobacteriales</taxon>
        <taxon>Sphingobacteriaceae</taxon>
        <taxon>Mucilaginibacter</taxon>
    </lineage>
</organism>
<feature type="signal peptide" evidence="1">
    <location>
        <begin position="1"/>
        <end position="20"/>
    </location>
</feature>
<dbReference type="Pfam" id="PF07676">
    <property type="entry name" value="PD40"/>
    <property type="match status" value="3"/>
</dbReference>
<feature type="chain" id="PRO_5011631898" evidence="1">
    <location>
        <begin position="21"/>
        <end position="320"/>
    </location>
</feature>
<name>A0A1G6X380_9SPHI</name>